<feature type="compositionally biased region" description="Low complexity" evidence="9">
    <location>
        <begin position="79"/>
        <end position="90"/>
    </location>
</feature>
<sequence>MDEYSSRRSSGGVVLSRRGPSLLKNSIENNRDRNGQVCSRAGCSSRLNNTKDVHTGSPSKAKTPRTSFGISHGKEVAGSSSRSPTSLNTSKKSFSGLKKKIPFSLDTNSETSSTRDDSEEVSDSTRNSGKTLIRVHPEPNGSGPTNRPVKRKPQRLAVGKQDSGTGFSGSLSFKQTNQASRTSDSTSRYNLRNLKCNSISDVVPSGCSSPSTGRKRIGEPESSSTARGKKTSGPTLNDRKNDNFSRGVSISDSRPTRNSTPAANNDATSVRNRRSTFRTRVSNQETRIRLPLVESRALTPSSPELDTSVDANDSSSDDQISAQIPSYRSNSYNVPGSSSSSNDHERPSRLNGPYDGRISRSFMNRDALRQYGIAEMLLALDRIEQDEEPNYEQLLVLETNLFLGGLTFHDQHRDMRLDIDNMSYEELLALGDRMGTVSTAVPEDVLTKCVKRNVFHGTTDCRENEDDIKCSICQEEYADGDEMGRLECEHRYHIDCVNQWLRLKNWCPVCKASATPSPSPS</sequence>
<dbReference type="GO" id="GO:0061630">
    <property type="term" value="F:ubiquitin protein ligase activity"/>
    <property type="evidence" value="ECO:0007669"/>
    <property type="project" value="UniProtKB-EC"/>
</dbReference>
<evidence type="ECO:0000313" key="12">
    <source>
        <dbReference type="Proteomes" id="UP001443914"/>
    </source>
</evidence>
<evidence type="ECO:0000256" key="7">
    <source>
        <dbReference type="ARBA" id="ARBA00022833"/>
    </source>
</evidence>
<keyword evidence="7" id="KW-0862">Zinc</keyword>
<evidence type="ECO:0000256" key="3">
    <source>
        <dbReference type="ARBA" id="ARBA00022679"/>
    </source>
</evidence>
<evidence type="ECO:0000256" key="8">
    <source>
        <dbReference type="PROSITE-ProRule" id="PRU00175"/>
    </source>
</evidence>
<feature type="compositionally biased region" description="Low complexity" evidence="9">
    <location>
        <begin position="310"/>
        <end position="341"/>
    </location>
</feature>
<protein>
    <recommendedName>
        <fullName evidence="2">RING-type E3 ubiquitin transferase</fullName>
        <ecNumber evidence="2">2.3.2.27</ecNumber>
    </recommendedName>
</protein>
<feature type="compositionally biased region" description="Polar residues" evidence="9">
    <location>
        <begin position="55"/>
        <end position="69"/>
    </location>
</feature>
<dbReference type="PANTHER" id="PTHR22937:SF136">
    <property type="entry name" value="RING-TYPE E3 UBIQUITIN TRANSFERASE"/>
    <property type="match status" value="1"/>
</dbReference>
<dbReference type="InterPro" id="IPR001841">
    <property type="entry name" value="Znf_RING"/>
</dbReference>
<dbReference type="AlphaFoldDB" id="A0AAW1J9X4"/>
<dbReference type="Proteomes" id="UP001443914">
    <property type="component" value="Unassembled WGS sequence"/>
</dbReference>
<feature type="domain" description="RING-type" evidence="10">
    <location>
        <begin position="470"/>
        <end position="511"/>
    </location>
</feature>
<evidence type="ECO:0000259" key="10">
    <source>
        <dbReference type="PROSITE" id="PS50089"/>
    </source>
</evidence>
<evidence type="ECO:0000256" key="1">
    <source>
        <dbReference type="ARBA" id="ARBA00000900"/>
    </source>
</evidence>
<keyword evidence="5 8" id="KW-0863">Zinc-finger</keyword>
<gene>
    <name evidence="11" type="ORF">RND81_08G189100</name>
</gene>
<dbReference type="Pfam" id="PF13639">
    <property type="entry name" value="zf-RING_2"/>
    <property type="match status" value="1"/>
</dbReference>
<evidence type="ECO:0000313" key="11">
    <source>
        <dbReference type="EMBL" id="KAK9699688.1"/>
    </source>
</evidence>
<dbReference type="Gene3D" id="3.30.40.10">
    <property type="entry name" value="Zinc/RING finger domain, C3HC4 (zinc finger)"/>
    <property type="match status" value="1"/>
</dbReference>
<evidence type="ECO:0000256" key="2">
    <source>
        <dbReference type="ARBA" id="ARBA00012483"/>
    </source>
</evidence>
<keyword evidence="3" id="KW-0808">Transferase</keyword>
<dbReference type="SMART" id="SM00184">
    <property type="entry name" value="RING"/>
    <property type="match status" value="1"/>
</dbReference>
<evidence type="ECO:0000256" key="9">
    <source>
        <dbReference type="SAM" id="MobiDB-lite"/>
    </source>
</evidence>
<feature type="compositionally biased region" description="Polar residues" evidence="9">
    <location>
        <begin position="199"/>
        <end position="212"/>
    </location>
</feature>
<feature type="compositionally biased region" description="Polar residues" evidence="9">
    <location>
        <begin position="162"/>
        <end position="186"/>
    </location>
</feature>
<reference evidence="11 12" key="1">
    <citation type="submission" date="2024-03" db="EMBL/GenBank/DDBJ databases">
        <title>WGS assembly of Saponaria officinalis var. Norfolk2.</title>
        <authorList>
            <person name="Jenkins J."/>
            <person name="Shu S."/>
            <person name="Grimwood J."/>
            <person name="Barry K."/>
            <person name="Goodstein D."/>
            <person name="Schmutz J."/>
            <person name="Leebens-Mack J."/>
            <person name="Osbourn A."/>
        </authorList>
    </citation>
    <scope>NUCLEOTIDE SEQUENCE [LARGE SCALE GENOMIC DNA]</scope>
    <source>
        <strain evidence="12">cv. Norfolk2</strain>
        <strain evidence="11">JIC</strain>
        <tissue evidence="11">Leaf</tissue>
    </source>
</reference>
<evidence type="ECO:0000256" key="6">
    <source>
        <dbReference type="ARBA" id="ARBA00022786"/>
    </source>
</evidence>
<accession>A0AAW1J9X4</accession>
<dbReference type="InterPro" id="IPR045191">
    <property type="entry name" value="MBR1/2-like"/>
</dbReference>
<evidence type="ECO:0000256" key="5">
    <source>
        <dbReference type="ARBA" id="ARBA00022771"/>
    </source>
</evidence>
<dbReference type="EC" id="2.3.2.27" evidence="2"/>
<proteinExistence type="predicted"/>
<feature type="compositionally biased region" description="Low complexity" evidence="9">
    <location>
        <begin position="7"/>
        <end position="21"/>
    </location>
</feature>
<dbReference type="SUPFAM" id="SSF57850">
    <property type="entry name" value="RING/U-box"/>
    <property type="match status" value="1"/>
</dbReference>
<dbReference type="InterPro" id="IPR013083">
    <property type="entry name" value="Znf_RING/FYVE/PHD"/>
</dbReference>
<feature type="compositionally biased region" description="Polar residues" evidence="9">
    <location>
        <begin position="244"/>
        <end position="270"/>
    </location>
</feature>
<organism evidence="11 12">
    <name type="scientific">Saponaria officinalis</name>
    <name type="common">Common soapwort</name>
    <name type="synonym">Lychnis saponaria</name>
    <dbReference type="NCBI Taxonomy" id="3572"/>
    <lineage>
        <taxon>Eukaryota</taxon>
        <taxon>Viridiplantae</taxon>
        <taxon>Streptophyta</taxon>
        <taxon>Embryophyta</taxon>
        <taxon>Tracheophyta</taxon>
        <taxon>Spermatophyta</taxon>
        <taxon>Magnoliopsida</taxon>
        <taxon>eudicotyledons</taxon>
        <taxon>Gunneridae</taxon>
        <taxon>Pentapetalae</taxon>
        <taxon>Caryophyllales</taxon>
        <taxon>Caryophyllaceae</taxon>
        <taxon>Caryophylleae</taxon>
        <taxon>Saponaria</taxon>
    </lineage>
</organism>
<name>A0AAW1J9X4_SAPOF</name>
<dbReference type="EMBL" id="JBDFQZ010000008">
    <property type="protein sequence ID" value="KAK9699689.1"/>
    <property type="molecule type" value="Genomic_DNA"/>
</dbReference>
<keyword evidence="12" id="KW-1185">Reference proteome</keyword>
<keyword evidence="4" id="KW-0479">Metal-binding</keyword>
<feature type="region of interest" description="Disordered" evidence="9">
    <location>
        <begin position="1"/>
        <end position="186"/>
    </location>
</feature>
<dbReference type="PANTHER" id="PTHR22937">
    <property type="entry name" value="E3 UBIQUITIN-PROTEIN LIGASE RNF165"/>
    <property type="match status" value="1"/>
</dbReference>
<keyword evidence="6" id="KW-0833">Ubl conjugation pathway</keyword>
<comment type="catalytic activity">
    <reaction evidence="1">
        <text>S-ubiquitinyl-[E2 ubiquitin-conjugating enzyme]-L-cysteine + [acceptor protein]-L-lysine = [E2 ubiquitin-conjugating enzyme]-L-cysteine + N(6)-ubiquitinyl-[acceptor protein]-L-lysine.</text>
        <dbReference type="EC" id="2.3.2.27"/>
    </reaction>
</comment>
<dbReference type="PROSITE" id="PS50089">
    <property type="entry name" value="ZF_RING_2"/>
    <property type="match status" value="1"/>
</dbReference>
<dbReference type="EMBL" id="JBDFQZ010000008">
    <property type="protein sequence ID" value="KAK9699688.1"/>
    <property type="molecule type" value="Genomic_DNA"/>
</dbReference>
<evidence type="ECO:0000256" key="4">
    <source>
        <dbReference type="ARBA" id="ARBA00022723"/>
    </source>
</evidence>
<dbReference type="GO" id="GO:0008270">
    <property type="term" value="F:zinc ion binding"/>
    <property type="evidence" value="ECO:0007669"/>
    <property type="project" value="UniProtKB-KW"/>
</dbReference>
<comment type="caution">
    <text evidence="11">The sequence shown here is derived from an EMBL/GenBank/DDBJ whole genome shotgun (WGS) entry which is preliminary data.</text>
</comment>
<feature type="region of interest" description="Disordered" evidence="9">
    <location>
        <begin position="199"/>
        <end position="357"/>
    </location>
</feature>